<evidence type="ECO:0000313" key="2">
    <source>
        <dbReference type="Proteomes" id="UP000030408"/>
    </source>
</evidence>
<protein>
    <submittedName>
        <fullName evidence="1">rRNA methyltransferase</fullName>
    </submittedName>
</protein>
<dbReference type="OrthoDB" id="9792989at2"/>
<gene>
    <name evidence="1" type="ORF">CD33_01285</name>
</gene>
<keyword evidence="2" id="KW-1185">Reference proteome</keyword>
<organism evidence="1 2">
    <name type="scientific">Ureibacillus sinduriensis BLB-1 = JCM 15800</name>
    <dbReference type="NCBI Taxonomy" id="1384057"/>
    <lineage>
        <taxon>Bacteria</taxon>
        <taxon>Bacillati</taxon>
        <taxon>Bacillota</taxon>
        <taxon>Bacilli</taxon>
        <taxon>Bacillales</taxon>
        <taxon>Caryophanaceae</taxon>
        <taxon>Ureibacillus</taxon>
    </lineage>
</organism>
<dbReference type="AlphaFoldDB" id="A0A0A3I0S1"/>
<dbReference type="STRING" id="1384057.CD33_01285"/>
<dbReference type="RefSeq" id="WP_036197378.1">
    <property type="nucleotide sequence ID" value="NZ_AVCY01000025.1"/>
</dbReference>
<dbReference type="PANTHER" id="PTHR35276:SF1">
    <property type="entry name" value="TRNA (MNM(5)S(2)U34)-METHYLTRANSFERASE, CHLOROPLASTIC"/>
    <property type="match status" value="1"/>
</dbReference>
<keyword evidence="1" id="KW-0808">Transferase</keyword>
<reference evidence="1 2" key="1">
    <citation type="submission" date="2014-02" db="EMBL/GenBank/DDBJ databases">
        <title>Draft genome sequence of Lysinibacillus sinduriensis JCM 15800.</title>
        <authorList>
            <person name="Zhang F."/>
            <person name="Wang G."/>
            <person name="Zhang L."/>
        </authorList>
    </citation>
    <scope>NUCLEOTIDE SEQUENCE [LARGE SCALE GENOMIC DNA]</scope>
    <source>
        <strain evidence="1 2">JCM 15800</strain>
    </source>
</reference>
<dbReference type="CDD" id="cd02440">
    <property type="entry name" value="AdoMet_MTases"/>
    <property type="match status" value="1"/>
</dbReference>
<dbReference type="InterPro" id="IPR010719">
    <property type="entry name" value="MnmM_MeTrfase"/>
</dbReference>
<evidence type="ECO:0000313" key="1">
    <source>
        <dbReference type="EMBL" id="KGR78426.1"/>
    </source>
</evidence>
<comment type="caution">
    <text evidence="1">The sequence shown here is derived from an EMBL/GenBank/DDBJ whole genome shotgun (WGS) entry which is preliminary data.</text>
</comment>
<sequence length="192" mass="21044">MKLQRVLQYAQTLLMHSIEKGEVAVDGTAGNGHDTLFLSQLVGEAGHVYAFDVQQQAVEATLDHLAEHNATNATVLLDGHENVAKHVHGEVAGAIFNLGYLPGADHSIVTKGNTTIMAIEQLLQLLKVGGIIVLVVYHGHAGGKEERDEVLRYVSSLPQKFVHVLRYEFINQQNNPPFIVALEKVKPFQPVK</sequence>
<dbReference type="GO" id="GO:0032259">
    <property type="term" value="P:methylation"/>
    <property type="evidence" value="ECO:0007669"/>
    <property type="project" value="UniProtKB-KW"/>
</dbReference>
<dbReference type="Proteomes" id="UP000030408">
    <property type="component" value="Unassembled WGS sequence"/>
</dbReference>
<dbReference type="SUPFAM" id="SSF53335">
    <property type="entry name" value="S-adenosyl-L-methionine-dependent methyltransferases"/>
    <property type="match status" value="1"/>
</dbReference>
<proteinExistence type="predicted"/>
<dbReference type="GO" id="GO:0008168">
    <property type="term" value="F:methyltransferase activity"/>
    <property type="evidence" value="ECO:0007669"/>
    <property type="project" value="UniProtKB-KW"/>
</dbReference>
<dbReference type="Pfam" id="PF06962">
    <property type="entry name" value="rRNA_methylase"/>
    <property type="match status" value="1"/>
</dbReference>
<dbReference type="EMBL" id="JPVO01000031">
    <property type="protein sequence ID" value="KGR78426.1"/>
    <property type="molecule type" value="Genomic_DNA"/>
</dbReference>
<dbReference type="PANTHER" id="PTHR35276">
    <property type="entry name" value="S-ADENOSYL-L-METHIONINE-DEPENDENT METHYLTRANSFERASES SUPERFAMILY PROTEIN"/>
    <property type="match status" value="1"/>
</dbReference>
<keyword evidence="1" id="KW-0489">Methyltransferase</keyword>
<dbReference type="eggNOG" id="COG2518">
    <property type="taxonomic scope" value="Bacteria"/>
</dbReference>
<dbReference type="Gene3D" id="3.40.50.150">
    <property type="entry name" value="Vaccinia Virus protein VP39"/>
    <property type="match status" value="1"/>
</dbReference>
<name>A0A0A3I0S1_9BACL</name>
<accession>A0A0A3I0S1</accession>
<dbReference type="InterPro" id="IPR029063">
    <property type="entry name" value="SAM-dependent_MTases_sf"/>
</dbReference>